<protein>
    <submittedName>
        <fullName evidence="1">Uncharacterized protein</fullName>
    </submittedName>
</protein>
<comment type="caution">
    <text evidence="1">The sequence shown here is derived from an EMBL/GenBank/DDBJ whole genome shotgun (WGS) entry which is preliminary data.</text>
</comment>
<name>A0A179GNW5_PURLI</name>
<evidence type="ECO:0000313" key="1">
    <source>
        <dbReference type="EMBL" id="OAQ79003.1"/>
    </source>
</evidence>
<accession>A0A179GNW5</accession>
<organism evidence="1 2">
    <name type="scientific">Purpureocillium lilacinum</name>
    <name type="common">Paecilomyces lilacinus</name>
    <dbReference type="NCBI Taxonomy" id="33203"/>
    <lineage>
        <taxon>Eukaryota</taxon>
        <taxon>Fungi</taxon>
        <taxon>Dikarya</taxon>
        <taxon>Ascomycota</taxon>
        <taxon>Pezizomycotina</taxon>
        <taxon>Sordariomycetes</taxon>
        <taxon>Hypocreomycetidae</taxon>
        <taxon>Hypocreales</taxon>
        <taxon>Ophiocordycipitaceae</taxon>
        <taxon>Purpureocillium</taxon>
    </lineage>
</organism>
<dbReference type="Proteomes" id="UP000078240">
    <property type="component" value="Unassembled WGS sequence"/>
</dbReference>
<dbReference type="AlphaFoldDB" id="A0A179GNW5"/>
<dbReference type="EMBL" id="LSBH01000005">
    <property type="protein sequence ID" value="OAQ79003.1"/>
    <property type="molecule type" value="Genomic_DNA"/>
</dbReference>
<sequence length="107" mass="11597">MSVNTMLRLGGENLLMYSMPIGVSTRRLAVTCPSPSPVHARQAITSWHNVLRAAAKLKKGSPFIHSVRIASSSRTGSVSWTAFPTASPYRSLSRHAVPCRAPRWGAP</sequence>
<evidence type="ECO:0000313" key="2">
    <source>
        <dbReference type="Proteomes" id="UP000078240"/>
    </source>
</evidence>
<proteinExistence type="predicted"/>
<gene>
    <name evidence="1" type="ORF">VFPBJ_07124</name>
</gene>
<reference evidence="1 2" key="1">
    <citation type="submission" date="2016-01" db="EMBL/GenBank/DDBJ databases">
        <title>Biosynthesis of antibiotic leucinostatins and their inhibition on Phytophthora in bio-control Purpureocillium lilacinum.</title>
        <authorList>
            <person name="Wang G."/>
            <person name="Liu Z."/>
            <person name="Lin R."/>
            <person name="Li E."/>
            <person name="Mao Z."/>
            <person name="Ling J."/>
            <person name="Yin W."/>
            <person name="Xie B."/>
        </authorList>
    </citation>
    <scope>NUCLEOTIDE SEQUENCE [LARGE SCALE GENOMIC DNA]</scope>
    <source>
        <strain evidence="1">PLBJ-1</strain>
    </source>
</reference>